<dbReference type="InterPro" id="IPR001179">
    <property type="entry name" value="PPIase_FKBP_dom"/>
</dbReference>
<evidence type="ECO:0000259" key="4">
    <source>
        <dbReference type="PROSITE" id="PS50059"/>
    </source>
</evidence>
<dbReference type="EC" id="5.2.1.8" evidence="1"/>
<feature type="region of interest" description="Disordered" evidence="3">
    <location>
        <begin position="395"/>
        <end position="442"/>
    </location>
</feature>
<protein>
    <recommendedName>
        <fullName evidence="1">peptidylprolyl isomerase</fullName>
        <ecNumber evidence="1">5.2.1.8</ecNumber>
    </recommendedName>
</protein>
<dbReference type="InterPro" id="IPR046357">
    <property type="entry name" value="PPIase_dom_sf"/>
</dbReference>
<evidence type="ECO:0000256" key="1">
    <source>
        <dbReference type="PROSITE-ProRule" id="PRU00277"/>
    </source>
</evidence>
<comment type="caution">
    <text evidence="5">The sequence shown here is derived from an EMBL/GenBank/DDBJ whole genome shotgun (WGS) entry which is preliminary data.</text>
</comment>
<feature type="region of interest" description="Disordered" evidence="3">
    <location>
        <begin position="465"/>
        <end position="496"/>
    </location>
</feature>
<dbReference type="InterPro" id="IPR056598">
    <property type="entry name" value="FKBP-15_dom"/>
</dbReference>
<keyword evidence="1" id="KW-0413">Isomerase</keyword>
<dbReference type="EMBL" id="JACTAM010000005">
    <property type="protein sequence ID" value="KAI2664647.1"/>
    <property type="molecule type" value="Genomic_DNA"/>
</dbReference>
<feature type="compositionally biased region" description="Low complexity" evidence="3">
    <location>
        <begin position="399"/>
        <end position="410"/>
    </location>
</feature>
<sequence>MSAVWDTDYLWRGVQGAKLASLFGLDRAESQGNESFQFTAPKQPKKSCAILGPPSQKPVTPPCAPAVLFATAVHAFSFVNGQYVKQGKIGAAVLGNHVTKEYKILLYGSKQKQITTARIHRGFVLTVQPCNYVTFYDDQQQNWSVMFDSEKSRPEFCKEVCVAWWNSEALSDSLVTQDLVQGEGQAVNIGDTVEVAYSGWLLQNHALGQTRVTLRTKTMHTVLIGRMIELLHKCYEFGGDISFRSGVALPLSNILAPLCDGFQRHKTLEPAADGLGVMGDFVLLITVAPPSGRLGRALLEIYKCESSVSLFFQVFDSNLGKEKLQRVKLGAGKALRGWEDGMLGMQKGGRRLLIVPPSMGYGSKGIANHVPANSTLVFDVEIHRVKFSKNRLSRGSVDTFSTSPSTCSDSQSEENTSQLVTDTDETKDQSPKGKVESECLTTSGASKAKLISRIAKIGKPMLSFLTGAIPDQPDPSDSETENTSGPIYDPSPSYSPFPEPAQMASISPSHMLLYQPDDAQKQEAVPPEPDINTTQGFQLDSFTSIYPSQQIPYQAPDIASLLMSDARQHNAEILLAIEKLARRMDQLTCKVDELQKEGHYSFRLSSVSLETNMMLHNIQRIIQESMCLKKEVLEEQNCKIGELSEQNKRYMEQQHNQTCQLQSKQEKVHLSGELGSSTTQANQQQQEVLNLQQRATDIEAELRAALEDKHIHCAQISLLEEQVEELVKQGEQSEHWWRTEKQKCKETEAIIQNMEEMQNLRAEKKNLDQTGKGIGRQSGSLDLKLKLVYLMQVTRVMNGVFQSLRTEFNSQESYSGHTVLEILQNTIKNLGSLNQTYVDEDKVEEEYLSTEECLQMENMQKENNEMVGKSQH</sequence>
<keyword evidence="6" id="KW-1185">Reference proteome</keyword>
<feature type="coiled-coil region" evidence="2">
    <location>
        <begin position="681"/>
        <end position="708"/>
    </location>
</feature>
<dbReference type="PROSITE" id="PS50059">
    <property type="entry name" value="FKBP_PPIASE"/>
    <property type="match status" value="1"/>
</dbReference>
<accession>A0ABQ8MQH0</accession>
<feature type="domain" description="PPIase FKBP-type" evidence="4">
    <location>
        <begin position="313"/>
        <end position="386"/>
    </location>
</feature>
<organism evidence="5 6">
    <name type="scientific">Labeo rohita</name>
    <name type="common">Indian major carp</name>
    <name type="synonym">Cyprinus rohita</name>
    <dbReference type="NCBI Taxonomy" id="84645"/>
    <lineage>
        <taxon>Eukaryota</taxon>
        <taxon>Metazoa</taxon>
        <taxon>Chordata</taxon>
        <taxon>Craniata</taxon>
        <taxon>Vertebrata</taxon>
        <taxon>Euteleostomi</taxon>
        <taxon>Actinopterygii</taxon>
        <taxon>Neopterygii</taxon>
        <taxon>Teleostei</taxon>
        <taxon>Ostariophysi</taxon>
        <taxon>Cypriniformes</taxon>
        <taxon>Cyprinidae</taxon>
        <taxon>Labeoninae</taxon>
        <taxon>Labeonini</taxon>
        <taxon>Labeo</taxon>
    </lineage>
</organism>
<dbReference type="Pfam" id="PF23649">
    <property type="entry name" value="FKBP15"/>
    <property type="match status" value="1"/>
</dbReference>
<dbReference type="PANTHER" id="PTHR44927">
    <property type="entry name" value="FK506-BINDING PROTEIN 15"/>
    <property type="match status" value="1"/>
</dbReference>
<evidence type="ECO:0000256" key="2">
    <source>
        <dbReference type="SAM" id="Coils"/>
    </source>
</evidence>
<keyword evidence="2" id="KW-0175">Coiled coil</keyword>
<keyword evidence="1" id="KW-0697">Rotamase</keyword>
<dbReference type="SUPFAM" id="SSF54534">
    <property type="entry name" value="FKBP-like"/>
    <property type="match status" value="1"/>
</dbReference>
<feature type="coiled-coil region" evidence="2">
    <location>
        <begin position="570"/>
        <end position="597"/>
    </location>
</feature>
<evidence type="ECO:0000256" key="3">
    <source>
        <dbReference type="SAM" id="MobiDB-lite"/>
    </source>
</evidence>
<reference evidence="5 6" key="1">
    <citation type="submission" date="2022-01" db="EMBL/GenBank/DDBJ databases">
        <title>A high-quality chromosome-level genome assembly of rohu carp, Labeo rohita.</title>
        <authorList>
            <person name="Arick M.A. II"/>
            <person name="Hsu C.-Y."/>
            <person name="Magbanua Z."/>
            <person name="Pechanova O."/>
            <person name="Grover C."/>
            <person name="Miller E."/>
            <person name="Thrash A."/>
            <person name="Ezzel L."/>
            <person name="Alam S."/>
            <person name="Benzie J."/>
            <person name="Hamilton M."/>
            <person name="Karsi A."/>
            <person name="Lawrence M.L."/>
            <person name="Peterson D.G."/>
        </authorList>
    </citation>
    <scope>NUCLEOTIDE SEQUENCE [LARGE SCALE GENOMIC DNA]</scope>
    <source>
        <strain evidence="6">BAU-BD-2019</strain>
        <tissue evidence="5">Blood</tissue>
    </source>
</reference>
<proteinExistence type="predicted"/>
<dbReference type="Pfam" id="PF00254">
    <property type="entry name" value="FKBP_C"/>
    <property type="match status" value="1"/>
</dbReference>
<comment type="catalytic activity">
    <reaction evidence="1">
        <text>[protein]-peptidylproline (omega=180) = [protein]-peptidylproline (omega=0)</text>
        <dbReference type="Rhea" id="RHEA:16237"/>
        <dbReference type="Rhea" id="RHEA-COMP:10747"/>
        <dbReference type="Rhea" id="RHEA-COMP:10748"/>
        <dbReference type="ChEBI" id="CHEBI:83833"/>
        <dbReference type="ChEBI" id="CHEBI:83834"/>
        <dbReference type="EC" id="5.2.1.8"/>
    </reaction>
</comment>
<dbReference type="PANTHER" id="PTHR44927:SF1">
    <property type="entry name" value="FK506-BINDING PROTEIN 15"/>
    <property type="match status" value="1"/>
</dbReference>
<evidence type="ECO:0000313" key="5">
    <source>
        <dbReference type="EMBL" id="KAI2664647.1"/>
    </source>
</evidence>
<gene>
    <name evidence="5" type="ORF">H4Q32_002900</name>
</gene>
<evidence type="ECO:0000313" key="6">
    <source>
        <dbReference type="Proteomes" id="UP000830375"/>
    </source>
</evidence>
<feature type="compositionally biased region" description="Basic and acidic residues" evidence="3">
    <location>
        <begin position="424"/>
        <end position="437"/>
    </location>
</feature>
<name>A0ABQ8MQH0_LABRO</name>
<dbReference type="Gene3D" id="3.10.50.40">
    <property type="match status" value="1"/>
</dbReference>
<dbReference type="Proteomes" id="UP000830375">
    <property type="component" value="Unassembled WGS sequence"/>
</dbReference>